<evidence type="ECO:0000259" key="7">
    <source>
        <dbReference type="PROSITE" id="PS50048"/>
    </source>
</evidence>
<keyword evidence="1" id="KW-0479">Metal-binding</keyword>
<dbReference type="Pfam" id="PF04082">
    <property type="entry name" value="Fungal_trans"/>
    <property type="match status" value="1"/>
</dbReference>
<dbReference type="InterPro" id="IPR050797">
    <property type="entry name" value="Carb_Metab_Trans_Reg"/>
</dbReference>
<dbReference type="InterPro" id="IPR001138">
    <property type="entry name" value="Zn2Cys6_DnaBD"/>
</dbReference>
<evidence type="ECO:0000256" key="6">
    <source>
        <dbReference type="SAM" id="MobiDB-lite"/>
    </source>
</evidence>
<dbReference type="PROSITE" id="PS50048">
    <property type="entry name" value="ZN2_CY6_FUNGAL_2"/>
    <property type="match status" value="1"/>
</dbReference>
<keyword evidence="2" id="KW-0805">Transcription regulation</keyword>
<dbReference type="SUPFAM" id="SSF57701">
    <property type="entry name" value="Zn2/Cys6 DNA-binding domain"/>
    <property type="match status" value="1"/>
</dbReference>
<keyword evidence="5" id="KW-0539">Nucleus</keyword>
<proteinExistence type="predicted"/>
<dbReference type="CDD" id="cd12148">
    <property type="entry name" value="fungal_TF_MHR"/>
    <property type="match status" value="1"/>
</dbReference>
<name>A0ABR4JCR1_9EURO</name>
<evidence type="ECO:0000256" key="2">
    <source>
        <dbReference type="ARBA" id="ARBA00023015"/>
    </source>
</evidence>
<dbReference type="PANTHER" id="PTHR31668:SF19">
    <property type="entry name" value="ZN(2)-C6 FUNGAL-TYPE DOMAIN-CONTAINING PROTEIN-RELATED"/>
    <property type="match status" value="1"/>
</dbReference>
<protein>
    <recommendedName>
        <fullName evidence="7">Zn(2)-C6 fungal-type domain-containing protein</fullName>
    </recommendedName>
</protein>
<evidence type="ECO:0000256" key="1">
    <source>
        <dbReference type="ARBA" id="ARBA00022723"/>
    </source>
</evidence>
<dbReference type="Pfam" id="PF00172">
    <property type="entry name" value="Zn_clus"/>
    <property type="match status" value="1"/>
</dbReference>
<dbReference type="PROSITE" id="PS00463">
    <property type="entry name" value="ZN2_CY6_FUNGAL_1"/>
    <property type="match status" value="1"/>
</dbReference>
<dbReference type="InterPro" id="IPR036864">
    <property type="entry name" value="Zn2-C6_fun-type_DNA-bd_sf"/>
</dbReference>
<evidence type="ECO:0000256" key="3">
    <source>
        <dbReference type="ARBA" id="ARBA00023125"/>
    </source>
</evidence>
<evidence type="ECO:0000313" key="9">
    <source>
        <dbReference type="Proteomes" id="UP001610446"/>
    </source>
</evidence>
<dbReference type="Gene3D" id="4.10.240.10">
    <property type="entry name" value="Zn(2)-C6 fungal-type DNA-binding domain"/>
    <property type="match status" value="1"/>
</dbReference>
<dbReference type="SMART" id="SM00066">
    <property type="entry name" value="GAL4"/>
    <property type="match status" value="1"/>
</dbReference>
<feature type="region of interest" description="Disordered" evidence="6">
    <location>
        <begin position="74"/>
        <end position="102"/>
    </location>
</feature>
<evidence type="ECO:0000256" key="5">
    <source>
        <dbReference type="ARBA" id="ARBA00023242"/>
    </source>
</evidence>
<dbReference type="InterPro" id="IPR007219">
    <property type="entry name" value="XnlR_reg_dom"/>
</dbReference>
<dbReference type="PANTHER" id="PTHR31668">
    <property type="entry name" value="GLUCOSE TRANSPORT TRANSCRIPTION REGULATOR RGT1-RELATED-RELATED"/>
    <property type="match status" value="1"/>
</dbReference>
<keyword evidence="3" id="KW-0238">DNA-binding</keyword>
<reference evidence="8 9" key="1">
    <citation type="submission" date="2024-07" db="EMBL/GenBank/DDBJ databases">
        <title>Section-level genome sequencing and comparative genomics of Aspergillus sections Usti and Cavernicolus.</title>
        <authorList>
            <consortium name="Lawrence Berkeley National Laboratory"/>
            <person name="Nybo J.L."/>
            <person name="Vesth T.C."/>
            <person name="Theobald S."/>
            <person name="Frisvad J.C."/>
            <person name="Larsen T.O."/>
            <person name="Kjaerboelling I."/>
            <person name="Rothschild-Mancinelli K."/>
            <person name="Lyhne E.K."/>
            <person name="Kogle M.E."/>
            <person name="Barry K."/>
            <person name="Clum A."/>
            <person name="Na H."/>
            <person name="Ledsgaard L."/>
            <person name="Lin J."/>
            <person name="Lipzen A."/>
            <person name="Kuo A."/>
            <person name="Riley R."/>
            <person name="Mondo S."/>
            <person name="Labutti K."/>
            <person name="Haridas S."/>
            <person name="Pangalinan J."/>
            <person name="Salamov A.A."/>
            <person name="Simmons B.A."/>
            <person name="Magnuson J.K."/>
            <person name="Chen J."/>
            <person name="Drula E."/>
            <person name="Henrissat B."/>
            <person name="Wiebenga A."/>
            <person name="Lubbers R.J."/>
            <person name="Gomes A.C."/>
            <person name="Makela M.R."/>
            <person name="Stajich J."/>
            <person name="Grigoriev I.V."/>
            <person name="Mortensen U.H."/>
            <person name="De Vries R.P."/>
            <person name="Baker S.E."/>
            <person name="Andersen M.R."/>
        </authorList>
    </citation>
    <scope>NUCLEOTIDE SEQUENCE [LARGE SCALE GENOMIC DNA]</scope>
    <source>
        <strain evidence="8 9">CBS 123904</strain>
    </source>
</reference>
<accession>A0ABR4JCR1</accession>
<comment type="caution">
    <text evidence="8">The sequence shown here is derived from an EMBL/GenBank/DDBJ whole genome shotgun (WGS) entry which is preliminary data.</text>
</comment>
<feature type="domain" description="Zn(2)-C6 fungal-type" evidence="7">
    <location>
        <begin position="3"/>
        <end position="32"/>
    </location>
</feature>
<dbReference type="Proteomes" id="UP001610446">
    <property type="component" value="Unassembled WGS sequence"/>
</dbReference>
<evidence type="ECO:0000313" key="8">
    <source>
        <dbReference type="EMBL" id="KAL2837849.1"/>
    </source>
</evidence>
<evidence type="ECO:0000256" key="4">
    <source>
        <dbReference type="ARBA" id="ARBA00023163"/>
    </source>
</evidence>
<keyword evidence="9" id="KW-1185">Reference proteome</keyword>
<organism evidence="8 9">
    <name type="scientific">Aspergillus pseudoustus</name>
    <dbReference type="NCBI Taxonomy" id="1810923"/>
    <lineage>
        <taxon>Eukaryota</taxon>
        <taxon>Fungi</taxon>
        <taxon>Dikarya</taxon>
        <taxon>Ascomycota</taxon>
        <taxon>Pezizomycotina</taxon>
        <taxon>Eurotiomycetes</taxon>
        <taxon>Eurotiomycetidae</taxon>
        <taxon>Eurotiales</taxon>
        <taxon>Aspergillaceae</taxon>
        <taxon>Aspergillus</taxon>
        <taxon>Aspergillus subgen. Nidulantes</taxon>
    </lineage>
</organism>
<dbReference type="EMBL" id="JBFXLU010000154">
    <property type="protein sequence ID" value="KAL2837849.1"/>
    <property type="molecule type" value="Genomic_DNA"/>
</dbReference>
<feature type="compositionally biased region" description="Low complexity" evidence="6">
    <location>
        <begin position="78"/>
        <end position="99"/>
    </location>
</feature>
<gene>
    <name evidence="8" type="ORF">BJY01DRAFT_258221</name>
</gene>
<keyword evidence="4" id="KW-0804">Transcription</keyword>
<dbReference type="CDD" id="cd00067">
    <property type="entry name" value="GAL4"/>
    <property type="match status" value="1"/>
</dbReference>
<sequence length="525" mass="59903">MQACDICRKRKVKCDRHTPCSRCRRLRQPCTYTDVLRKKGPKFVHSYPSIYTPGSMPDLQLQMQRQRGDQASLLAELSGPPGSGTATGTTTASRTGSSSEVGGYSELEMDLDLGLDLGLEFGAELSPVQRPSPFGLGGAESSIMRDLTLYIERLYPLLPVFDTRELRLQVHSHISGAGYSPIRTAFLSSLQATVHAFDFSGTERNYEHERERACERYISEALRARAQWDESQLQLQPQSRPPSDCDYEIRYKLLSSFFLFLAYWNLRREKHAWWYLRECIALLLFSRMNREDEYRRLEPREADSKRRLFWGLFVAERTFCLLHDKPITLRPWIQLPMMPSVFDDEGVMSGFVRLVTLCRGVDVDMSGRWTAAGFLTPITLSPATSAGHDHDGTEKDFFPIQALDLALTREWLRAKTWRLGIPQGRFSEFVASRGNSIWRLDEPVFIGQRLLEILQGPQNHLEELWSGIVDHKLCDICECLYDILPAMQTRGRAGDVDLDQLLRGLLEVLSGFRGRSAFLLTEACT</sequence>